<dbReference type="AlphaFoldDB" id="F4XJZ5"/>
<evidence type="ECO:0000313" key="2">
    <source>
        <dbReference type="EMBL" id="EGJ34954.1"/>
    </source>
</evidence>
<dbReference type="HOGENOM" id="CLU_3419038_0_0_3"/>
<feature type="region of interest" description="Disordered" evidence="1">
    <location>
        <begin position="1"/>
        <end position="25"/>
    </location>
</feature>
<proteinExistence type="predicted"/>
<name>F4XJZ5_9CYAN</name>
<feature type="compositionally biased region" description="Polar residues" evidence="1">
    <location>
        <begin position="11"/>
        <end position="25"/>
    </location>
</feature>
<accession>F4XJZ5</accession>
<reference evidence="3" key="1">
    <citation type="journal article" date="2011" name="Proc. Natl. Acad. Sci. U.S.A.">
        <title>Genomic insights into the physiology and ecology of the marine filamentous cyanobacterium Lyngbya majuscula.</title>
        <authorList>
            <person name="Jones A.C."/>
            <person name="Monroe E.A."/>
            <person name="Podell S."/>
            <person name="Hess W.R."/>
            <person name="Klages S."/>
            <person name="Esquenazi E."/>
            <person name="Niessen S."/>
            <person name="Hoover H."/>
            <person name="Rothmann M."/>
            <person name="Lasken R.S."/>
            <person name="Yates J.R.III."/>
            <person name="Reinhardt R."/>
            <person name="Kube M."/>
            <person name="Burkart M.D."/>
            <person name="Allen E.E."/>
            <person name="Dorrestein P.C."/>
            <person name="Gerwick W.H."/>
            <person name="Gerwick L."/>
        </authorList>
    </citation>
    <scope>NUCLEOTIDE SEQUENCE [LARGE SCALE GENOMIC DNA]</scope>
    <source>
        <strain evidence="3">3L</strain>
    </source>
</reference>
<evidence type="ECO:0000313" key="3">
    <source>
        <dbReference type="Proteomes" id="UP000003959"/>
    </source>
</evidence>
<keyword evidence="3" id="KW-1185">Reference proteome</keyword>
<gene>
    <name evidence="2" type="ORF">LYNGBM3L_10780</name>
</gene>
<dbReference type="EMBL" id="GL890825">
    <property type="protein sequence ID" value="EGJ34954.1"/>
    <property type="molecule type" value="Genomic_DNA"/>
</dbReference>
<evidence type="ECO:0000256" key="1">
    <source>
        <dbReference type="SAM" id="MobiDB-lite"/>
    </source>
</evidence>
<sequence length="25" mass="2953">MNPEQLKFKKNFSNQQSTINNQSLN</sequence>
<protein>
    <submittedName>
        <fullName evidence="2">Uncharacterized protein</fullName>
    </submittedName>
</protein>
<organism evidence="2 3">
    <name type="scientific">Moorena producens 3L</name>
    <dbReference type="NCBI Taxonomy" id="489825"/>
    <lineage>
        <taxon>Bacteria</taxon>
        <taxon>Bacillati</taxon>
        <taxon>Cyanobacteriota</taxon>
        <taxon>Cyanophyceae</taxon>
        <taxon>Coleofasciculales</taxon>
        <taxon>Coleofasciculaceae</taxon>
        <taxon>Moorena</taxon>
    </lineage>
</organism>
<dbReference type="Proteomes" id="UP000003959">
    <property type="component" value="Unassembled WGS sequence"/>
</dbReference>